<dbReference type="OrthoDB" id="21449at2759"/>
<feature type="region of interest" description="Disordered" evidence="5">
    <location>
        <begin position="1"/>
        <end position="100"/>
    </location>
</feature>
<evidence type="ECO:0000256" key="2">
    <source>
        <dbReference type="ARBA" id="ARBA00023117"/>
    </source>
</evidence>
<dbReference type="PRINTS" id="PR00503">
    <property type="entry name" value="BROMODOMAIN"/>
</dbReference>
<dbReference type="PROSITE" id="PS50014">
    <property type="entry name" value="BROMODOMAIN_2"/>
    <property type="match status" value="1"/>
</dbReference>
<feature type="compositionally biased region" description="Low complexity" evidence="5">
    <location>
        <begin position="582"/>
        <end position="614"/>
    </location>
</feature>
<feature type="compositionally biased region" description="Basic and acidic residues" evidence="5">
    <location>
        <begin position="17"/>
        <end position="28"/>
    </location>
</feature>
<dbReference type="Pfam" id="PF17035">
    <property type="entry name" value="BET"/>
    <property type="match status" value="1"/>
</dbReference>
<feature type="compositionally biased region" description="Basic residues" evidence="5">
    <location>
        <begin position="29"/>
        <end position="39"/>
    </location>
</feature>
<organism evidence="8 9">
    <name type="scientific">Vanilla planifolia</name>
    <name type="common">Vanilla</name>
    <dbReference type="NCBI Taxonomy" id="51239"/>
    <lineage>
        <taxon>Eukaryota</taxon>
        <taxon>Viridiplantae</taxon>
        <taxon>Streptophyta</taxon>
        <taxon>Embryophyta</taxon>
        <taxon>Tracheophyta</taxon>
        <taxon>Spermatophyta</taxon>
        <taxon>Magnoliopsida</taxon>
        <taxon>Liliopsida</taxon>
        <taxon>Asparagales</taxon>
        <taxon>Orchidaceae</taxon>
        <taxon>Vanilloideae</taxon>
        <taxon>Vanilleae</taxon>
        <taxon>Vanilla</taxon>
    </lineage>
</organism>
<evidence type="ECO:0000256" key="5">
    <source>
        <dbReference type="SAM" id="MobiDB-lite"/>
    </source>
</evidence>
<feature type="compositionally biased region" description="Gly residues" evidence="5">
    <location>
        <begin position="1"/>
        <end position="12"/>
    </location>
</feature>
<dbReference type="PROSITE" id="PS51525">
    <property type="entry name" value="NET"/>
    <property type="match status" value="1"/>
</dbReference>
<dbReference type="InterPro" id="IPR001487">
    <property type="entry name" value="Bromodomain"/>
</dbReference>
<feature type="region of interest" description="Disordered" evidence="5">
    <location>
        <begin position="402"/>
        <end position="441"/>
    </location>
</feature>
<evidence type="ECO:0000313" key="9">
    <source>
        <dbReference type="Proteomes" id="UP000639772"/>
    </source>
</evidence>
<dbReference type="Proteomes" id="UP000639772">
    <property type="component" value="Chromosome 1"/>
</dbReference>
<evidence type="ECO:0000256" key="4">
    <source>
        <dbReference type="PROSITE-ProRule" id="PRU00035"/>
    </source>
</evidence>
<dbReference type="InterPro" id="IPR038336">
    <property type="entry name" value="NET_sf"/>
</dbReference>
<sequence>MASGQLLGGDGAGSNESCEKPLWEDNKVYCRKSHNKAAGRRFTSNSLPRAVANDVSSSQHHPSLQRRRSPPAPLPASSAASDDDASSLNRPPQTLINRNHSNRHHDHLQNFIFNGQFRSVNISLTSRSREEIRELRLKLAAELELVRAMTRRIEAQELAASASLVPPAGYTLSQLSVSDPITTILDRKTTEVASAGPRRPQAGVSGMPGEGNLNEGEEKEKWAPKVNLHHRKSDFRLGMEKHPPPEPHGFAKHKVNGSNENLMAEKDSVMYAQAFKSCKDLLSKLMKHKHGWVFNAPVDVKKLNIPDYYSIIKHPMDLGTIKSRLNKNWYKSPEEFAEDVRLTFNNAMTYNPKGQDVHHMAEQLLNVFEEKWVDIEALYSFTPYPSSTMKKVAPDLRTLERSDSTVHPASVDSKHRMVHPVPNIGRPPPLKKPKAKDPDKRDMTFEEKQRLSNNLQNLPPEKLENIVQIIKKRNSSLNQHDDEIEVDIDSVDVETLWELDRFVTNYKKSLSKNRRKEKLAILARAGVEGDASQRVLEEHQIPGPVVAEENREDRTVVDDKGASSSSQIREEHKGENPHRSSRSSSSSSDSGSSSSDSDNESSSAGSDGSQSPRT</sequence>
<comment type="caution">
    <text evidence="8">The sequence shown here is derived from an EMBL/GenBank/DDBJ whole genome shotgun (WGS) entry which is preliminary data.</text>
</comment>
<dbReference type="Gene3D" id="1.20.1270.220">
    <property type="match status" value="1"/>
</dbReference>
<name>A0A835S1V4_VANPL</name>
<evidence type="ECO:0000256" key="3">
    <source>
        <dbReference type="ARBA" id="ARBA00023163"/>
    </source>
</evidence>
<reference evidence="8 9" key="1">
    <citation type="journal article" date="2020" name="Nat. Food">
        <title>A phased Vanilla planifolia genome enables genetic improvement of flavour and production.</title>
        <authorList>
            <person name="Hasing T."/>
            <person name="Tang H."/>
            <person name="Brym M."/>
            <person name="Khazi F."/>
            <person name="Huang T."/>
            <person name="Chambers A.H."/>
        </authorList>
    </citation>
    <scope>NUCLEOTIDE SEQUENCE [LARGE SCALE GENOMIC DNA]</scope>
    <source>
        <tissue evidence="8">Leaf</tissue>
    </source>
</reference>
<feature type="region of interest" description="Disordered" evidence="5">
    <location>
        <begin position="528"/>
        <end position="614"/>
    </location>
</feature>
<evidence type="ECO:0000259" key="7">
    <source>
        <dbReference type="PROSITE" id="PS51525"/>
    </source>
</evidence>
<evidence type="ECO:0000313" key="8">
    <source>
        <dbReference type="EMBL" id="KAG0502401.1"/>
    </source>
</evidence>
<evidence type="ECO:0000259" key="6">
    <source>
        <dbReference type="PROSITE" id="PS50014"/>
    </source>
</evidence>
<dbReference type="EMBL" id="JADCNM010000001">
    <property type="protein sequence ID" value="KAG0502401.1"/>
    <property type="molecule type" value="Genomic_DNA"/>
</dbReference>
<dbReference type="AlphaFoldDB" id="A0A835S1V4"/>
<evidence type="ECO:0000256" key="1">
    <source>
        <dbReference type="ARBA" id="ARBA00023015"/>
    </source>
</evidence>
<accession>A0A835S1V4</accession>
<dbReference type="SMART" id="SM00297">
    <property type="entry name" value="BROMO"/>
    <property type="match status" value="1"/>
</dbReference>
<dbReference type="Pfam" id="PF00439">
    <property type="entry name" value="Bromodomain"/>
    <property type="match status" value="1"/>
</dbReference>
<dbReference type="InterPro" id="IPR036427">
    <property type="entry name" value="Bromodomain-like_sf"/>
</dbReference>
<dbReference type="Gene3D" id="1.20.920.10">
    <property type="entry name" value="Bromodomain-like"/>
    <property type="match status" value="1"/>
</dbReference>
<feature type="compositionally biased region" description="Polar residues" evidence="5">
    <location>
        <begin position="89"/>
        <end position="99"/>
    </location>
</feature>
<evidence type="ECO:0008006" key="10">
    <source>
        <dbReference type="Google" id="ProtNLM"/>
    </source>
</evidence>
<feature type="region of interest" description="Disordered" evidence="5">
    <location>
        <begin position="190"/>
        <end position="219"/>
    </location>
</feature>
<dbReference type="CDD" id="cd05506">
    <property type="entry name" value="Bromo_plant1"/>
    <property type="match status" value="1"/>
</dbReference>
<dbReference type="InterPro" id="IPR037377">
    <property type="entry name" value="GTE_bromo"/>
</dbReference>
<proteinExistence type="predicted"/>
<keyword evidence="1" id="KW-0805">Transcription regulation</keyword>
<keyword evidence="3" id="KW-0804">Transcription</keyword>
<feature type="compositionally biased region" description="Basic and acidic residues" evidence="5">
    <location>
        <begin position="548"/>
        <end position="561"/>
    </location>
</feature>
<keyword evidence="2 4" id="KW-0103">Bromodomain</keyword>
<feature type="domain" description="NET" evidence="7">
    <location>
        <begin position="433"/>
        <end position="514"/>
    </location>
</feature>
<dbReference type="SUPFAM" id="SSF47370">
    <property type="entry name" value="Bromodomain"/>
    <property type="match status" value="1"/>
</dbReference>
<dbReference type="InterPro" id="IPR027353">
    <property type="entry name" value="NET_dom"/>
</dbReference>
<dbReference type="PANTHER" id="PTHR45926">
    <property type="entry name" value="OSJNBA0053K19.4 PROTEIN"/>
    <property type="match status" value="1"/>
</dbReference>
<feature type="compositionally biased region" description="Basic and acidic residues" evidence="5">
    <location>
        <begin position="568"/>
        <end position="578"/>
    </location>
</feature>
<gene>
    <name evidence="8" type="ORF">HPP92_002473</name>
</gene>
<protein>
    <recommendedName>
        <fullName evidence="10">Transcription factor GTE4</fullName>
    </recommendedName>
</protein>
<feature type="domain" description="Bromo" evidence="6">
    <location>
        <begin position="286"/>
        <end position="358"/>
    </location>
</feature>